<dbReference type="PANTHER" id="PTHR46609">
    <property type="entry name" value="EXONUCLEASE, PHAGE-TYPE/RECB, C-TERMINAL DOMAIN-CONTAINING PROTEIN"/>
    <property type="match status" value="1"/>
</dbReference>
<gene>
    <name evidence="3" type="ORF">MEUPH1_LOCUS3229</name>
    <name evidence="4" type="ORF">MEUPH1_LOCUS5597</name>
</gene>
<name>A0AAV0VQ54_9HEMI</name>
<dbReference type="Proteomes" id="UP001160148">
    <property type="component" value="Unassembled WGS sequence"/>
</dbReference>
<protein>
    <recommendedName>
        <fullName evidence="6">YqaJ viral recombinase domain-containing protein</fullName>
    </recommendedName>
</protein>
<dbReference type="Gene3D" id="3.90.320.10">
    <property type="match status" value="1"/>
</dbReference>
<proteinExistence type="predicted"/>
<dbReference type="PANTHER" id="PTHR46609:SF8">
    <property type="entry name" value="YQAJ VIRAL RECOMBINASE DOMAIN-CONTAINING PROTEIN"/>
    <property type="match status" value="1"/>
</dbReference>
<dbReference type="AlphaFoldDB" id="A0AAV0VQ54"/>
<dbReference type="SUPFAM" id="SSF52980">
    <property type="entry name" value="Restriction endonuclease-like"/>
    <property type="match status" value="1"/>
</dbReference>
<evidence type="ECO:0000313" key="5">
    <source>
        <dbReference type="Proteomes" id="UP001160148"/>
    </source>
</evidence>
<dbReference type="CDD" id="cd22343">
    <property type="entry name" value="PDDEXK_lambda_exonuclease-like"/>
    <property type="match status" value="1"/>
</dbReference>
<dbReference type="InterPro" id="IPR011604">
    <property type="entry name" value="PDDEXK-like_dom_sf"/>
</dbReference>
<keyword evidence="5" id="KW-1185">Reference proteome</keyword>
<evidence type="ECO:0008006" key="6">
    <source>
        <dbReference type="Google" id="ProtNLM"/>
    </source>
</evidence>
<dbReference type="Pfam" id="PF09588">
    <property type="entry name" value="YqaJ"/>
    <property type="match status" value="1"/>
</dbReference>
<sequence length="550" mass="64212">MEADGIAEGFSKSIEMHGLKFNKLIGDGDSSVVKRLNEILPYGPRFMIEKIECRNHLLRNYISKLKMLATKTEYPVTIRKFIVTNILRFRSDVTKAITYQKNILDKSKNQKIADLKYDLKNAPYHRFGQHQECNSYFCKGSKIGEINMVPEALRCGILLEIDKIISRLVNNSSSLIEDLDNNICEQFNSIINKYVGGKRINFSQSNNYSTRVKAAIISFNSRTYLRTIHKKIMNFSPGKIGKKFIKNTDRIRLNTVNRRILNNNQKRYRKKMVSARSKGPDSHYGLAEPLMDTIDEDELQEKKNTFIQYLHTVDTKQIEIDTRDQNLNPNWFQERKIRLTASRFGEICKMRPNTSCKTKVHSILYKPPVTSKQMTYGHNMEHEARQKLKEIIKLDVQLCGLVIDTIFPYLAASPDGLVGDQAIVEIKCPYTAKDSENSIDAVNNKLLSYCYITQENTLKLKNDHQYYYQVMGQLHITRRNVCYFVVYTKKWISVEHIYYDKTFWEEKMVKKLNLFYTECILPEIVDPLYGKRLLISDIREPTYIKEKINK</sequence>
<evidence type="ECO:0000313" key="3">
    <source>
        <dbReference type="EMBL" id="CAI6346308.1"/>
    </source>
</evidence>
<evidence type="ECO:0000259" key="1">
    <source>
        <dbReference type="Pfam" id="PF09588"/>
    </source>
</evidence>
<feature type="domain" description="Mutator-like transposase" evidence="2">
    <location>
        <begin position="1"/>
        <end position="138"/>
    </location>
</feature>
<dbReference type="InterPro" id="IPR051703">
    <property type="entry name" value="NF-kappa-B_Signaling_Reg"/>
</dbReference>
<dbReference type="Pfam" id="PF20700">
    <property type="entry name" value="Mutator"/>
    <property type="match status" value="1"/>
</dbReference>
<accession>A0AAV0VQ54</accession>
<dbReference type="EMBL" id="CARXXK010000001">
    <property type="protein sequence ID" value="CAI6348980.1"/>
    <property type="molecule type" value="Genomic_DNA"/>
</dbReference>
<dbReference type="EMBL" id="CARXXK010000001">
    <property type="protein sequence ID" value="CAI6346308.1"/>
    <property type="molecule type" value="Genomic_DNA"/>
</dbReference>
<dbReference type="InterPro" id="IPR019080">
    <property type="entry name" value="YqaJ_viral_recombinase"/>
</dbReference>
<comment type="caution">
    <text evidence="3">The sequence shown here is derived from an EMBL/GenBank/DDBJ whole genome shotgun (WGS) entry which is preliminary data.</text>
</comment>
<organism evidence="3 5">
    <name type="scientific">Macrosiphum euphorbiae</name>
    <name type="common">potato aphid</name>
    <dbReference type="NCBI Taxonomy" id="13131"/>
    <lineage>
        <taxon>Eukaryota</taxon>
        <taxon>Metazoa</taxon>
        <taxon>Ecdysozoa</taxon>
        <taxon>Arthropoda</taxon>
        <taxon>Hexapoda</taxon>
        <taxon>Insecta</taxon>
        <taxon>Pterygota</taxon>
        <taxon>Neoptera</taxon>
        <taxon>Paraneoptera</taxon>
        <taxon>Hemiptera</taxon>
        <taxon>Sternorrhyncha</taxon>
        <taxon>Aphidomorpha</taxon>
        <taxon>Aphidoidea</taxon>
        <taxon>Aphididae</taxon>
        <taxon>Macrosiphini</taxon>
        <taxon>Macrosiphum</taxon>
    </lineage>
</organism>
<feature type="domain" description="YqaJ viral recombinase" evidence="1">
    <location>
        <begin position="330"/>
        <end position="478"/>
    </location>
</feature>
<dbReference type="InterPro" id="IPR011335">
    <property type="entry name" value="Restrct_endonuc-II-like"/>
</dbReference>
<evidence type="ECO:0000259" key="2">
    <source>
        <dbReference type="Pfam" id="PF20700"/>
    </source>
</evidence>
<dbReference type="GO" id="GO:0006281">
    <property type="term" value="P:DNA repair"/>
    <property type="evidence" value="ECO:0007669"/>
    <property type="project" value="UniProtKB-ARBA"/>
</dbReference>
<reference evidence="3 5" key="1">
    <citation type="submission" date="2023-01" db="EMBL/GenBank/DDBJ databases">
        <authorList>
            <person name="Whitehead M."/>
        </authorList>
    </citation>
    <scope>NUCLEOTIDE SEQUENCE [LARGE SCALE GENOMIC DNA]</scope>
</reference>
<evidence type="ECO:0000313" key="4">
    <source>
        <dbReference type="EMBL" id="CAI6348980.1"/>
    </source>
</evidence>
<dbReference type="InterPro" id="IPR049012">
    <property type="entry name" value="Mutator_transp_dom"/>
</dbReference>